<keyword evidence="4" id="KW-0349">Heme</keyword>
<dbReference type="GO" id="GO:0016702">
    <property type="term" value="F:oxidoreductase activity, acting on single donors with incorporation of molecular oxygen, incorporation of two atoms of oxygen"/>
    <property type="evidence" value="ECO:0007669"/>
    <property type="project" value="UniProtKB-ARBA"/>
</dbReference>
<dbReference type="AlphaFoldDB" id="A0A9P6RDT6"/>
<feature type="coiled-coil region" evidence="5">
    <location>
        <begin position="518"/>
        <end position="545"/>
    </location>
</feature>
<dbReference type="PANTHER" id="PTHR28657:SF3">
    <property type="entry name" value="INDOLEAMINE 2,3-DIOXYGENASE"/>
    <property type="match status" value="1"/>
</dbReference>
<comment type="similarity">
    <text evidence="1">Belongs to the indoleamine 2,3-dioxygenase family.</text>
</comment>
<accession>A0A9P6RDT6</accession>
<feature type="compositionally biased region" description="Low complexity" evidence="6">
    <location>
        <begin position="48"/>
        <end position="65"/>
    </location>
</feature>
<keyword evidence="3 4" id="KW-0408">Iron</keyword>
<keyword evidence="5" id="KW-0175">Coiled coil</keyword>
<evidence type="ECO:0000256" key="1">
    <source>
        <dbReference type="ARBA" id="ARBA00007119"/>
    </source>
</evidence>
<gene>
    <name evidence="7" type="ORF">BGZ97_008217</name>
</gene>
<comment type="caution">
    <text evidence="7">The sequence shown here is derived from an EMBL/GenBank/DDBJ whole genome shotgun (WGS) entry which is preliminary data.</text>
</comment>
<dbReference type="OrthoDB" id="10262710at2759"/>
<dbReference type="InterPro" id="IPR000898">
    <property type="entry name" value="Indolamine_dOase"/>
</dbReference>
<protein>
    <recommendedName>
        <fullName evidence="9">IDO-domain-containing protein</fullName>
    </recommendedName>
</protein>
<evidence type="ECO:0000256" key="3">
    <source>
        <dbReference type="ARBA" id="ARBA00023004"/>
    </source>
</evidence>
<evidence type="ECO:0000256" key="4">
    <source>
        <dbReference type="PIRSR" id="PIRSR600898-1"/>
    </source>
</evidence>
<sequence length="545" mass="61142">MMRQTLRLQAAASLKTTLKHAPAKTSTTALAAISHSLRLQAQAIREYSTPSAPSASPTSTPAGTSNNSQPKYRQFHTSDIQNQAREVPGFPILDDPLVQNHSIPSFMVGTQNGFLPRQDPMDVLPKEYEALEELLQKMPLTLKDGSKGLLALGQFGEACKSLPQYDLSNVEDSELLSALYRDYTFVASAYLLEPCDILYRKTGDYGLGRSVLPKNIAVPLVQVAEKIGAKPFMEYALSYALYNYRRIDKSKGLVWGNLELIRPFSGDPSELGFIISHVTMVSHSGELVKNTMKTLEAAGKHNRQAFNEGLAKVVSTYEKINQEMDTMWQRSLPADYLKFRTFIMGTKNQPMFPKGVIYEGVSDEPMFHRGESGANDSMVPMGDNLLQLTESMPSNPLTAVLKDFRTYRPHNHAEFLEFVEEKARQNQVRNFAEQDPNSAAIFLAAVDQIRNFRNRHWSFTKEYIIKYTKHPVATGGSPIVTWLPNQLATVLRTMQEVGAKIDERALLPENKALVDVLTKRADAQARILEREVAQLRTEIRDQDKV</sequence>
<organism evidence="7 8">
    <name type="scientific">Linnemannia gamsii</name>
    <dbReference type="NCBI Taxonomy" id="64522"/>
    <lineage>
        <taxon>Eukaryota</taxon>
        <taxon>Fungi</taxon>
        <taxon>Fungi incertae sedis</taxon>
        <taxon>Mucoromycota</taxon>
        <taxon>Mortierellomycotina</taxon>
        <taxon>Mortierellomycetes</taxon>
        <taxon>Mortierellales</taxon>
        <taxon>Mortierellaceae</taxon>
        <taxon>Linnemannia</taxon>
    </lineage>
</organism>
<dbReference type="GO" id="GO:0020037">
    <property type="term" value="F:heme binding"/>
    <property type="evidence" value="ECO:0007669"/>
    <property type="project" value="InterPro"/>
</dbReference>
<dbReference type="GO" id="GO:0019441">
    <property type="term" value="P:L-tryptophan catabolic process to kynurenine"/>
    <property type="evidence" value="ECO:0007669"/>
    <property type="project" value="InterPro"/>
</dbReference>
<evidence type="ECO:0000256" key="5">
    <source>
        <dbReference type="SAM" id="Coils"/>
    </source>
</evidence>
<dbReference type="GO" id="GO:0046872">
    <property type="term" value="F:metal ion binding"/>
    <property type="evidence" value="ECO:0007669"/>
    <property type="project" value="UniProtKB-KW"/>
</dbReference>
<evidence type="ECO:0000256" key="6">
    <source>
        <dbReference type="SAM" id="MobiDB-lite"/>
    </source>
</evidence>
<proteinExistence type="inferred from homology"/>
<reference evidence="7" key="1">
    <citation type="journal article" date="2020" name="Fungal Divers.">
        <title>Resolving the Mortierellaceae phylogeny through synthesis of multi-gene phylogenetics and phylogenomics.</title>
        <authorList>
            <person name="Vandepol N."/>
            <person name="Liber J."/>
            <person name="Desiro A."/>
            <person name="Na H."/>
            <person name="Kennedy M."/>
            <person name="Barry K."/>
            <person name="Grigoriev I.V."/>
            <person name="Miller A.N."/>
            <person name="O'Donnell K."/>
            <person name="Stajich J.E."/>
            <person name="Bonito G."/>
        </authorList>
    </citation>
    <scope>NUCLEOTIDE SEQUENCE</scope>
    <source>
        <strain evidence="7">NVP60</strain>
    </source>
</reference>
<dbReference type="PANTHER" id="PTHR28657">
    <property type="entry name" value="INDOLEAMINE 2,3-DIOXYGENASE"/>
    <property type="match status" value="1"/>
</dbReference>
<name>A0A9P6RDT6_9FUNG</name>
<feature type="region of interest" description="Disordered" evidence="6">
    <location>
        <begin position="46"/>
        <end position="72"/>
    </location>
</feature>
<dbReference type="FunFam" id="1.20.58.480:FF:000005">
    <property type="entry name" value="Indoleamine 2,3-dioxygenase family protein"/>
    <property type="match status" value="1"/>
</dbReference>
<dbReference type="Pfam" id="PF01231">
    <property type="entry name" value="IDO"/>
    <property type="match status" value="1"/>
</dbReference>
<evidence type="ECO:0000313" key="7">
    <source>
        <dbReference type="EMBL" id="KAG0315456.1"/>
    </source>
</evidence>
<dbReference type="InterPro" id="IPR037217">
    <property type="entry name" value="Trp/Indoleamine_2_3_dOase-like"/>
</dbReference>
<keyword evidence="8" id="KW-1185">Reference proteome</keyword>
<evidence type="ECO:0000256" key="2">
    <source>
        <dbReference type="ARBA" id="ARBA00022723"/>
    </source>
</evidence>
<dbReference type="Gene3D" id="1.20.58.480">
    <property type="match status" value="1"/>
</dbReference>
<evidence type="ECO:0000313" key="8">
    <source>
        <dbReference type="Proteomes" id="UP000823405"/>
    </source>
</evidence>
<dbReference type="Proteomes" id="UP000823405">
    <property type="component" value="Unassembled WGS sequence"/>
</dbReference>
<dbReference type="SUPFAM" id="SSF140959">
    <property type="entry name" value="Indolic compounds 2,3-dioxygenase-like"/>
    <property type="match status" value="1"/>
</dbReference>
<keyword evidence="2 4" id="KW-0479">Metal-binding</keyword>
<evidence type="ECO:0008006" key="9">
    <source>
        <dbReference type="Google" id="ProtNLM"/>
    </source>
</evidence>
<dbReference type="EMBL" id="JAAAIN010000372">
    <property type="protein sequence ID" value="KAG0315456.1"/>
    <property type="molecule type" value="Genomic_DNA"/>
</dbReference>
<feature type="binding site" description="proximal binding residue" evidence="4">
    <location>
        <position position="456"/>
    </location>
    <ligand>
        <name>heme b</name>
        <dbReference type="ChEBI" id="CHEBI:60344"/>
    </ligand>
    <ligandPart>
        <name>Fe</name>
        <dbReference type="ChEBI" id="CHEBI:18248"/>
    </ligandPart>
</feature>